<accession>A0A494T8Y7</accession>
<dbReference type="OrthoDB" id="119501at2"/>
<evidence type="ECO:0000256" key="1">
    <source>
        <dbReference type="ARBA" id="ARBA00022679"/>
    </source>
</evidence>
<dbReference type="Gene3D" id="3.40.630.30">
    <property type="match status" value="1"/>
</dbReference>
<dbReference type="InterPro" id="IPR000182">
    <property type="entry name" value="GNAT_dom"/>
</dbReference>
<name>A0A494T8Y7_SPHPE</name>
<dbReference type="Pfam" id="PF00583">
    <property type="entry name" value="Acetyltransf_1"/>
    <property type="match status" value="1"/>
</dbReference>
<sequence>MIAANFRTATAADIPALHRLIERAYRGDSARKGWTHEADLLGGQRTDIEALADLLADPGQCMIVANVGGALVGCVQIASAGKGVAYLGHLSVDPEIQGGGLGRRLVGAAESAAIEAFNADAMEMTVIRQRTELIDWYCRLGYSLTNETRPFPSDNPRFGVPKIQNLDFVVLVKAHLRNDV</sequence>
<evidence type="ECO:0000313" key="4">
    <source>
        <dbReference type="EMBL" id="AYJ85809.1"/>
    </source>
</evidence>
<dbReference type="RefSeq" id="WP_121152434.1">
    <property type="nucleotide sequence ID" value="NZ_CP032829.1"/>
</dbReference>
<feature type="domain" description="N-acetyltransferase" evidence="3">
    <location>
        <begin position="4"/>
        <end position="167"/>
    </location>
</feature>
<protein>
    <submittedName>
        <fullName evidence="4">GNAT family N-acetyltransferase</fullName>
    </submittedName>
</protein>
<evidence type="ECO:0000256" key="2">
    <source>
        <dbReference type="ARBA" id="ARBA00023315"/>
    </source>
</evidence>
<dbReference type="PANTHER" id="PTHR43877:SF2">
    <property type="entry name" value="AMINOALKYLPHOSPHONATE N-ACETYLTRANSFERASE-RELATED"/>
    <property type="match status" value="1"/>
</dbReference>
<dbReference type="InterPro" id="IPR050832">
    <property type="entry name" value="Bact_Acetyltransf"/>
</dbReference>
<proteinExistence type="predicted"/>
<dbReference type="PROSITE" id="PS51186">
    <property type="entry name" value="GNAT"/>
    <property type="match status" value="1"/>
</dbReference>
<reference evidence="4 5" key="1">
    <citation type="submission" date="2018-09" db="EMBL/GenBank/DDBJ databases">
        <title>Sphingomonas peninsula sp. nov., isolated from fildes peninsula, Antarctic soil.</title>
        <authorList>
            <person name="Yingchao G."/>
        </authorList>
    </citation>
    <scope>NUCLEOTIDE SEQUENCE [LARGE SCALE GENOMIC DNA]</scope>
    <source>
        <strain evidence="4 5">YZ-8</strain>
    </source>
</reference>
<dbReference type="EMBL" id="CP032829">
    <property type="protein sequence ID" value="AYJ85809.1"/>
    <property type="molecule type" value="Genomic_DNA"/>
</dbReference>
<dbReference type="Proteomes" id="UP000276254">
    <property type="component" value="Chromosome"/>
</dbReference>
<organism evidence="4 5">
    <name type="scientific">Sphingomonas paeninsulae</name>
    <dbReference type="NCBI Taxonomy" id="2319844"/>
    <lineage>
        <taxon>Bacteria</taxon>
        <taxon>Pseudomonadati</taxon>
        <taxon>Pseudomonadota</taxon>
        <taxon>Alphaproteobacteria</taxon>
        <taxon>Sphingomonadales</taxon>
        <taxon>Sphingomonadaceae</taxon>
        <taxon>Sphingomonas</taxon>
    </lineage>
</organism>
<dbReference type="InterPro" id="IPR016181">
    <property type="entry name" value="Acyl_CoA_acyltransferase"/>
</dbReference>
<keyword evidence="1 4" id="KW-0808">Transferase</keyword>
<dbReference type="KEGG" id="spha:D3Y57_07255"/>
<gene>
    <name evidence="4" type="ORF">D3Y57_07255</name>
</gene>
<keyword evidence="5" id="KW-1185">Reference proteome</keyword>
<evidence type="ECO:0000259" key="3">
    <source>
        <dbReference type="PROSITE" id="PS51186"/>
    </source>
</evidence>
<dbReference type="PANTHER" id="PTHR43877">
    <property type="entry name" value="AMINOALKYLPHOSPHONATE N-ACETYLTRANSFERASE-RELATED-RELATED"/>
    <property type="match status" value="1"/>
</dbReference>
<dbReference type="SUPFAM" id="SSF55729">
    <property type="entry name" value="Acyl-CoA N-acyltransferases (Nat)"/>
    <property type="match status" value="1"/>
</dbReference>
<keyword evidence="2" id="KW-0012">Acyltransferase</keyword>
<dbReference type="AlphaFoldDB" id="A0A494T8Y7"/>
<evidence type="ECO:0000313" key="5">
    <source>
        <dbReference type="Proteomes" id="UP000276254"/>
    </source>
</evidence>
<dbReference type="GO" id="GO:0016747">
    <property type="term" value="F:acyltransferase activity, transferring groups other than amino-acyl groups"/>
    <property type="evidence" value="ECO:0007669"/>
    <property type="project" value="InterPro"/>
</dbReference>